<dbReference type="PANTHER" id="PTHR35513:SF1">
    <property type="entry name" value="OS02G0158600 PROTEIN"/>
    <property type="match status" value="1"/>
</dbReference>
<dbReference type="Gramene" id="ERN12077">
    <property type="protein sequence ID" value="ERN12077"/>
    <property type="gene ID" value="AMTR_s00035p00214380"/>
</dbReference>
<dbReference type="EMBL" id="KI392639">
    <property type="protein sequence ID" value="ERN12077.1"/>
    <property type="molecule type" value="Genomic_DNA"/>
</dbReference>
<sequence length="179" mass="19113">MDMDEDFQPPSPGEGGGGGGDQNALPLSENEENIRGLLASARQLIDQGKPSLALQAVVTAVKSNGGEVAVMQTLNRAREIYRNKVRESAAAEELASLFAECAISQAEPPLLRNNNNDTRMDALGDVMQPAGGSILAKSGRMQVVLDAFADGSSFICLQCGGLVSNLRREEHFAYWCCQN</sequence>
<accession>W1PPW0</accession>
<evidence type="ECO:0000256" key="1">
    <source>
        <dbReference type="SAM" id="MobiDB-lite"/>
    </source>
</evidence>
<dbReference type="AlphaFoldDB" id="W1PPW0"/>
<dbReference type="PANTHER" id="PTHR35513">
    <property type="entry name" value="OS02G0158600 PROTEIN"/>
    <property type="match status" value="1"/>
</dbReference>
<proteinExistence type="predicted"/>
<dbReference type="Proteomes" id="UP000017836">
    <property type="component" value="Unassembled WGS sequence"/>
</dbReference>
<feature type="region of interest" description="Disordered" evidence="1">
    <location>
        <begin position="1"/>
        <end position="27"/>
    </location>
</feature>
<dbReference type="OMA" id="QAVIMAM"/>
<feature type="domain" description="C2HC zinc finger plants" evidence="2">
    <location>
        <begin position="132"/>
        <end position="177"/>
    </location>
</feature>
<dbReference type="InterPro" id="IPR056971">
    <property type="entry name" value="Znf-C2HC_3"/>
</dbReference>
<keyword evidence="4" id="KW-1185">Reference proteome</keyword>
<name>W1PPW0_AMBTC</name>
<protein>
    <recommendedName>
        <fullName evidence="2">C2HC zinc finger plants domain-containing protein</fullName>
    </recommendedName>
</protein>
<dbReference type="Pfam" id="PF25017">
    <property type="entry name" value="zf-C2HC_3"/>
    <property type="match status" value="1"/>
</dbReference>
<evidence type="ECO:0000313" key="3">
    <source>
        <dbReference type="EMBL" id="ERN12077.1"/>
    </source>
</evidence>
<evidence type="ECO:0000313" key="4">
    <source>
        <dbReference type="Proteomes" id="UP000017836"/>
    </source>
</evidence>
<reference evidence="4" key="1">
    <citation type="journal article" date="2013" name="Science">
        <title>The Amborella genome and the evolution of flowering plants.</title>
        <authorList>
            <consortium name="Amborella Genome Project"/>
        </authorList>
    </citation>
    <scope>NUCLEOTIDE SEQUENCE [LARGE SCALE GENOMIC DNA]</scope>
</reference>
<dbReference type="eggNOG" id="ENOG502RXKH">
    <property type="taxonomic scope" value="Eukaryota"/>
</dbReference>
<organism evidence="3 4">
    <name type="scientific">Amborella trichopoda</name>
    <dbReference type="NCBI Taxonomy" id="13333"/>
    <lineage>
        <taxon>Eukaryota</taxon>
        <taxon>Viridiplantae</taxon>
        <taxon>Streptophyta</taxon>
        <taxon>Embryophyta</taxon>
        <taxon>Tracheophyta</taxon>
        <taxon>Spermatophyta</taxon>
        <taxon>Magnoliopsida</taxon>
        <taxon>Amborellales</taxon>
        <taxon>Amborellaceae</taxon>
        <taxon>Amborella</taxon>
    </lineage>
</organism>
<gene>
    <name evidence="3" type="ORF">AMTR_s00035p00214380</name>
</gene>
<dbReference type="HOGENOM" id="CLU_098515_1_0_1"/>
<evidence type="ECO:0000259" key="2">
    <source>
        <dbReference type="Pfam" id="PF25017"/>
    </source>
</evidence>